<dbReference type="Pfam" id="PF04937">
    <property type="entry name" value="DUF659"/>
    <property type="match status" value="1"/>
</dbReference>
<evidence type="ECO:0000259" key="1">
    <source>
        <dbReference type="Pfam" id="PF04937"/>
    </source>
</evidence>
<reference evidence="2" key="1">
    <citation type="submission" date="2025-08" db="UniProtKB">
        <authorList>
            <consortium name="RefSeq"/>
        </authorList>
    </citation>
    <scope>IDENTIFICATION</scope>
</reference>
<evidence type="ECO:0000313" key="2">
    <source>
        <dbReference type="RefSeq" id="XP_016498875.1"/>
    </source>
</evidence>
<feature type="domain" description="DUF659" evidence="1">
    <location>
        <begin position="2"/>
        <end position="62"/>
    </location>
</feature>
<dbReference type="STRING" id="4097.A0A1S4CCK9"/>
<dbReference type="PANTHER" id="PTHR32166">
    <property type="entry name" value="OSJNBA0013A04.12 PROTEIN"/>
    <property type="match status" value="1"/>
</dbReference>
<gene>
    <name evidence="2" type="primary">LOC107817537</name>
</gene>
<accession>A0A1S4CCK9</accession>
<dbReference type="RefSeq" id="XP_016498875.1">
    <property type="nucleotide sequence ID" value="XM_016643389.1"/>
</dbReference>
<proteinExistence type="predicted"/>
<dbReference type="SUPFAM" id="SSF53098">
    <property type="entry name" value="Ribonuclease H-like"/>
    <property type="match status" value="1"/>
</dbReference>
<dbReference type="AlphaFoldDB" id="A0A1S4CCK9"/>
<dbReference type="PaxDb" id="4097-A0A1S4CCK9"/>
<sequence>MNNVVQVITDSSASYIYAGRLLSDKYPSVFWSPCASHCINKMLEDFSKHEWVNIVLDEANTILKYIYGNDWILNMMRKFSVREEFVRARIIKNAAHFFSLRALAIQEDNLKHMFSRAEWLSSMNSRHPDVQAIKSFLCLERFWRSAREAVAVSELLLKLLRIMDGDMPAMAYMYDRVERAKMSIKAFYKDVDENYAPIWDIIDRRWSMLLQSPLHAAAAFLNPSIFYNPNFKIDSRIRNGFQEAMTKMASEDKDIYNLTY</sequence>
<dbReference type="InterPro" id="IPR007021">
    <property type="entry name" value="DUF659"/>
</dbReference>
<dbReference type="InterPro" id="IPR012337">
    <property type="entry name" value="RNaseH-like_sf"/>
</dbReference>
<dbReference type="OMA" id="SACHMPE"/>
<dbReference type="KEGG" id="nta:107817537"/>
<organism evidence="2">
    <name type="scientific">Nicotiana tabacum</name>
    <name type="common">Common tobacco</name>
    <dbReference type="NCBI Taxonomy" id="4097"/>
    <lineage>
        <taxon>Eukaryota</taxon>
        <taxon>Viridiplantae</taxon>
        <taxon>Streptophyta</taxon>
        <taxon>Embryophyta</taxon>
        <taxon>Tracheophyta</taxon>
        <taxon>Spermatophyta</taxon>
        <taxon>Magnoliopsida</taxon>
        <taxon>eudicotyledons</taxon>
        <taxon>Gunneridae</taxon>
        <taxon>Pentapetalae</taxon>
        <taxon>asterids</taxon>
        <taxon>lamiids</taxon>
        <taxon>Solanales</taxon>
        <taxon>Solanaceae</taxon>
        <taxon>Nicotianoideae</taxon>
        <taxon>Nicotianeae</taxon>
        <taxon>Nicotiana</taxon>
    </lineage>
</organism>
<dbReference type="PANTHER" id="PTHR32166:SF123">
    <property type="entry name" value="BED-TYPE DOMAIN-CONTAINING PROTEIN"/>
    <property type="match status" value="1"/>
</dbReference>
<name>A0A1S4CCK9_TOBAC</name>
<protein>
    <recommendedName>
        <fullName evidence="1">DUF659 domain-containing protein</fullName>
    </recommendedName>
</protein>